<feature type="non-terminal residue" evidence="2">
    <location>
        <position position="196"/>
    </location>
</feature>
<gene>
    <name evidence="2" type="ORF">MAPG_07354</name>
</gene>
<organism evidence="2">
    <name type="scientific">Magnaporthiopsis poae (strain ATCC 64411 / 73-15)</name>
    <name type="common">Kentucky bluegrass fungus</name>
    <name type="synonym">Magnaporthe poae</name>
    <dbReference type="NCBI Taxonomy" id="644358"/>
    <lineage>
        <taxon>Eukaryota</taxon>
        <taxon>Fungi</taxon>
        <taxon>Dikarya</taxon>
        <taxon>Ascomycota</taxon>
        <taxon>Pezizomycotina</taxon>
        <taxon>Sordariomycetes</taxon>
        <taxon>Sordariomycetidae</taxon>
        <taxon>Magnaporthales</taxon>
        <taxon>Magnaporthaceae</taxon>
        <taxon>Magnaporthiopsis</taxon>
    </lineage>
</organism>
<feature type="compositionally biased region" description="Acidic residues" evidence="1">
    <location>
        <begin position="133"/>
        <end position="144"/>
    </location>
</feature>
<name>A0A0H2TXW8_MAGP6</name>
<feature type="region of interest" description="Disordered" evidence="1">
    <location>
        <begin position="174"/>
        <end position="196"/>
    </location>
</feature>
<protein>
    <submittedName>
        <fullName evidence="2">Uncharacterized protein</fullName>
    </submittedName>
</protein>
<sequence length="196" mass="21888">MASQSLPDPWPTYEIQPVSSCLRELYIQAICIAVDFLNCEDFLGSLDGINVLERAEIWVADYYGDDRFRAPDKRSELTSVYPDLLNTTVDPHLRLRRREAARSLPIRAGPSPFATVKQGNLLIDPLLVSESQAELEPEPEPESEAEAKTTEPFPAYMEPTLASAGEMDEIIDMRRRPPGAKPVMRVTAEDLRGTGL</sequence>
<dbReference type="VEuPathDB" id="FungiDB:MAPG_07354"/>
<reference evidence="2" key="1">
    <citation type="submission" date="2010-05" db="EMBL/GenBank/DDBJ databases">
        <title>The Genome Sequence of Magnaporthe poae strain ATCC 64411.</title>
        <authorList>
            <consortium name="The Broad Institute Genome Sequencing Platform"/>
            <consortium name="Broad Institute Genome Sequencing Center for Infectious Disease"/>
            <person name="Ma L.-J."/>
            <person name="Dead R."/>
            <person name="Young S."/>
            <person name="Zeng Q."/>
            <person name="Koehrsen M."/>
            <person name="Alvarado L."/>
            <person name="Berlin A."/>
            <person name="Chapman S.B."/>
            <person name="Chen Z."/>
            <person name="Freedman E."/>
            <person name="Gellesch M."/>
            <person name="Goldberg J."/>
            <person name="Griggs A."/>
            <person name="Gujja S."/>
            <person name="Heilman E.R."/>
            <person name="Heiman D."/>
            <person name="Hepburn T."/>
            <person name="Howarth C."/>
            <person name="Jen D."/>
            <person name="Larson L."/>
            <person name="Mehta T."/>
            <person name="Neiman D."/>
            <person name="Pearson M."/>
            <person name="Roberts A."/>
            <person name="Saif S."/>
            <person name="Shea T."/>
            <person name="Shenoy N."/>
            <person name="Sisk P."/>
            <person name="Stolte C."/>
            <person name="Sykes S."/>
            <person name="Walk T."/>
            <person name="White J."/>
            <person name="Yandava C."/>
            <person name="Haas B."/>
            <person name="Nusbaum C."/>
            <person name="Birren B."/>
        </authorList>
    </citation>
    <scope>NUCLEOTIDE SEQUENCE</scope>
    <source>
        <strain evidence="2">ATCC 64411</strain>
    </source>
</reference>
<evidence type="ECO:0000256" key="1">
    <source>
        <dbReference type="SAM" id="MobiDB-lite"/>
    </source>
</evidence>
<dbReference type="AlphaFoldDB" id="A0A0H2TXW8"/>
<feature type="compositionally biased region" description="Basic and acidic residues" evidence="1">
    <location>
        <begin position="187"/>
        <end position="196"/>
    </location>
</feature>
<evidence type="ECO:0000313" key="2">
    <source>
        <dbReference type="EMBL" id="KLU88367.1"/>
    </source>
</evidence>
<reference evidence="2" key="2">
    <citation type="submission" date="2011-03" db="EMBL/GenBank/DDBJ databases">
        <title>Annotation of Magnaporthe poae ATCC 64411.</title>
        <authorList>
            <person name="Ma L.-J."/>
            <person name="Dead R."/>
            <person name="Young S.K."/>
            <person name="Zeng Q."/>
            <person name="Gargeya S."/>
            <person name="Fitzgerald M."/>
            <person name="Haas B."/>
            <person name="Abouelleil A."/>
            <person name="Alvarado L."/>
            <person name="Arachchi H.M."/>
            <person name="Berlin A."/>
            <person name="Brown A."/>
            <person name="Chapman S.B."/>
            <person name="Chen Z."/>
            <person name="Dunbar C."/>
            <person name="Freedman E."/>
            <person name="Gearin G."/>
            <person name="Gellesch M."/>
            <person name="Goldberg J."/>
            <person name="Griggs A."/>
            <person name="Gujja S."/>
            <person name="Heiman D."/>
            <person name="Howarth C."/>
            <person name="Larson L."/>
            <person name="Lui A."/>
            <person name="MacDonald P.J.P."/>
            <person name="Mehta T."/>
            <person name="Montmayeur A."/>
            <person name="Murphy C."/>
            <person name="Neiman D."/>
            <person name="Pearson M."/>
            <person name="Priest M."/>
            <person name="Roberts A."/>
            <person name="Saif S."/>
            <person name="Shea T."/>
            <person name="Shenoy N."/>
            <person name="Sisk P."/>
            <person name="Stolte C."/>
            <person name="Sykes S."/>
            <person name="Yandava C."/>
            <person name="Wortman J."/>
            <person name="Nusbaum C."/>
            <person name="Birren B."/>
        </authorList>
    </citation>
    <scope>NUCLEOTIDE SEQUENCE</scope>
    <source>
        <strain evidence="2">ATCC 64411</strain>
    </source>
</reference>
<accession>A0A0H2TXW8</accession>
<proteinExistence type="predicted"/>
<feature type="region of interest" description="Disordered" evidence="1">
    <location>
        <begin position="131"/>
        <end position="155"/>
    </location>
</feature>
<dbReference type="OrthoDB" id="5238888at2759"/>
<dbReference type="EMBL" id="GL876971">
    <property type="protein sequence ID" value="KLU88367.1"/>
    <property type="molecule type" value="Genomic_DNA"/>
</dbReference>